<organism evidence="8 9">
    <name type="scientific">Grifola frondosa</name>
    <name type="common">Maitake</name>
    <name type="synonym">Polyporus frondosus</name>
    <dbReference type="NCBI Taxonomy" id="5627"/>
    <lineage>
        <taxon>Eukaryota</taxon>
        <taxon>Fungi</taxon>
        <taxon>Dikarya</taxon>
        <taxon>Basidiomycota</taxon>
        <taxon>Agaricomycotina</taxon>
        <taxon>Agaricomycetes</taxon>
        <taxon>Polyporales</taxon>
        <taxon>Grifolaceae</taxon>
        <taxon>Grifola</taxon>
    </lineage>
</organism>
<protein>
    <submittedName>
        <fullName evidence="8">Poly [ADP-ribose] polymerase 6</fullName>
    </submittedName>
</protein>
<comment type="caution">
    <text evidence="8">The sequence shown here is derived from an EMBL/GenBank/DDBJ whole genome shotgun (WGS) entry which is preliminary data.</text>
</comment>
<evidence type="ECO:0000313" key="8">
    <source>
        <dbReference type="EMBL" id="OBZ72871.1"/>
    </source>
</evidence>
<dbReference type="InterPro" id="IPR051838">
    <property type="entry name" value="ARTD_PARP"/>
</dbReference>
<reference evidence="8 9" key="1">
    <citation type="submission" date="2016-03" db="EMBL/GenBank/DDBJ databases">
        <title>Whole genome sequencing of Grifola frondosa 9006-11.</title>
        <authorList>
            <person name="Min B."/>
            <person name="Park H."/>
            <person name="Kim J.-G."/>
            <person name="Cho H."/>
            <person name="Oh Y.-L."/>
            <person name="Kong W.-S."/>
            <person name="Choi I.-G."/>
        </authorList>
    </citation>
    <scope>NUCLEOTIDE SEQUENCE [LARGE SCALE GENOMIC DNA]</scope>
    <source>
        <strain evidence="8 9">9006-11</strain>
    </source>
</reference>
<feature type="region of interest" description="Disordered" evidence="5">
    <location>
        <begin position="860"/>
        <end position="886"/>
    </location>
</feature>
<keyword evidence="1" id="KW-0328">Glycosyltransferase</keyword>
<feature type="compositionally biased region" description="Low complexity" evidence="5">
    <location>
        <begin position="867"/>
        <end position="880"/>
    </location>
</feature>
<dbReference type="SUPFAM" id="SSF54495">
    <property type="entry name" value="UBC-like"/>
    <property type="match status" value="1"/>
</dbReference>
<gene>
    <name evidence="8" type="primary">PARP6</name>
    <name evidence="8" type="ORF">A0H81_06701</name>
</gene>
<evidence type="ECO:0000313" key="9">
    <source>
        <dbReference type="Proteomes" id="UP000092993"/>
    </source>
</evidence>
<dbReference type="Proteomes" id="UP000092993">
    <property type="component" value="Unassembled WGS sequence"/>
</dbReference>
<dbReference type="Gene3D" id="3.90.228.10">
    <property type="match status" value="1"/>
</dbReference>
<keyword evidence="4" id="KW-0520">NAD</keyword>
<feature type="region of interest" description="Disordered" evidence="5">
    <location>
        <begin position="1446"/>
        <end position="1485"/>
    </location>
</feature>
<evidence type="ECO:0000256" key="3">
    <source>
        <dbReference type="ARBA" id="ARBA00022695"/>
    </source>
</evidence>
<evidence type="ECO:0000256" key="5">
    <source>
        <dbReference type="SAM" id="MobiDB-lite"/>
    </source>
</evidence>
<keyword evidence="3" id="KW-0548">Nucleotidyltransferase</keyword>
<evidence type="ECO:0000256" key="4">
    <source>
        <dbReference type="ARBA" id="ARBA00023027"/>
    </source>
</evidence>
<dbReference type="CDD" id="cd23802">
    <property type="entry name" value="UBCc_UBE2Q"/>
    <property type="match status" value="1"/>
</dbReference>
<feature type="domain" description="PARP catalytic" evidence="7">
    <location>
        <begin position="683"/>
        <end position="764"/>
    </location>
</feature>
<dbReference type="GO" id="GO:0003950">
    <property type="term" value="F:NAD+ poly-ADP-ribosyltransferase activity"/>
    <property type="evidence" value="ECO:0007669"/>
    <property type="project" value="InterPro"/>
</dbReference>
<feature type="compositionally biased region" description="Polar residues" evidence="5">
    <location>
        <begin position="50"/>
        <end position="63"/>
    </location>
</feature>
<proteinExistence type="predicted"/>
<dbReference type="EMBL" id="LUGG01000007">
    <property type="protein sequence ID" value="OBZ72871.1"/>
    <property type="molecule type" value="Genomic_DNA"/>
</dbReference>
<dbReference type="InterPro" id="IPR016135">
    <property type="entry name" value="UBQ-conjugating_enzyme/RWD"/>
</dbReference>
<dbReference type="PANTHER" id="PTHR21328">
    <property type="entry name" value="POLY ADP-RIBOSE POLYMERASE FAMILY, MEMBER PARP"/>
    <property type="match status" value="1"/>
</dbReference>
<dbReference type="Gene3D" id="3.10.110.10">
    <property type="entry name" value="Ubiquitin Conjugating Enzyme"/>
    <property type="match status" value="1"/>
</dbReference>
<feature type="region of interest" description="Disordered" evidence="5">
    <location>
        <begin position="1"/>
        <end position="63"/>
    </location>
</feature>
<name>A0A1C7M7G6_GRIFR</name>
<keyword evidence="2" id="KW-0808">Transferase</keyword>
<dbReference type="InterPro" id="IPR012317">
    <property type="entry name" value="Poly(ADP-ribose)pol_cat_dom"/>
</dbReference>
<feature type="transmembrane region" description="Helical" evidence="6">
    <location>
        <begin position="1219"/>
        <end position="1239"/>
    </location>
</feature>
<evidence type="ECO:0000259" key="7">
    <source>
        <dbReference type="Pfam" id="PF00644"/>
    </source>
</evidence>
<accession>A0A1C7M7G6</accession>
<evidence type="ECO:0000256" key="1">
    <source>
        <dbReference type="ARBA" id="ARBA00022676"/>
    </source>
</evidence>
<evidence type="ECO:0000256" key="6">
    <source>
        <dbReference type="SAM" id="Phobius"/>
    </source>
</evidence>
<dbReference type="STRING" id="5627.A0A1C7M7G6"/>
<dbReference type="OrthoDB" id="109543at2759"/>
<keyword evidence="6" id="KW-1133">Transmembrane helix</keyword>
<dbReference type="GO" id="GO:0016779">
    <property type="term" value="F:nucleotidyltransferase activity"/>
    <property type="evidence" value="ECO:0007669"/>
    <property type="project" value="UniProtKB-KW"/>
</dbReference>
<dbReference type="Pfam" id="PF00644">
    <property type="entry name" value="PARP"/>
    <property type="match status" value="1"/>
</dbReference>
<keyword evidence="9" id="KW-1185">Reference proteome</keyword>
<keyword evidence="6" id="KW-0472">Membrane</keyword>
<sequence length="1485" mass="164417">MSRLRSGIVFLATEDSQEAQRASKRQKTSQPQGIPAAASSAPSPAPIVPTMNNQVKDVSTPSGSKAAVAPLKGRRRFLADLNEMKQCCEQVFEVQGLQLRRLDNGDDEGSFVCTIYHASGERLVSLNLMASDTSEYPNDHTFFCFSQDDNVPPSISPIIESIHEEGSRTIKELFTRLLSQLAKRTALSRRLQNHQSQDAGDVDADIDENVDEESDIDDEYLDDDFGIVALETSDIDKSVLQRDFNEVVACNYRPGFIRFGIDEFALSVSLPVISLAECIPPRALMAWDRRLLSRTQHLTLLIAGLRGTYPLLHGDGAYRPEAVARGVSPLFRVGLTSGYKPQKEHAADVVRRFGLKEEFESETHLTEMPQYVSEDLDDIELSFGVQSEPELEDEEGFHSFSLSSSLEALLDNYFLSVQIKAADEEEAELASSYVLPPDPLLVREPPDHLNFPLLAFCYLIRRLTLCPRYCLVCHGKLQSSLEVLKPYVCDSKLCTYQYYNLNRGPSLEYEIRTNPAAIDLLVSLAYIAAAESSLDAPLPVGMGLRVHCKIGPPPNPAESPDGLHDFDKLDLAQMRAVIVDLIDCIPPIMDIKKYLDKPTKAGITKPRLRNMDASVPEASWLILRWVVASCTSHIEELHSEEDRVQNIGEFHLATIPFQCRGADAEAKFMTAINQAKTQDPNACQYPSLYAFHGSHAKNWHSIIRHGLWWKKDQIANGRAHGHGVYFAKDGNYSMSTYAAPARTSWRKSCARIVSCVALAEIVNLPSRFVSQSPFLVVADTEWIVCRYLLVKSADGPAPGSDGDGNIADGIPFVSFDPKHPTTLANKPIQIPEPSYKLEKVLAARRHEYFEIDYDDDDAGIFTNGDVGEQSSSQPASAQEGPADDWTHDPEPLLRLRWALQRELKAMLKEQSSAKCLRDLGWYMPPELIGDNLFQWIVELHSFENELPIANDMSTRGVNSLVFEIRFPPTFPHEPPFFRILKPRFLPFIQGGGGHVTGGGSMCMDLLTTDASLRSFSRSDSLSLIWSLVQQGFLRIGIVLIVCRRHFKVSRERQTHITGRFLKDWIDLRGFKNSGIMKRGFTHVHKGLAAAFAHGKRDACSSGGFYKNPTAGQSIDASSPVNISWDVSCMNTTAVDIYLYAPSASQPRIHEWQTVDFSTGSYSATLQTGWWNSSASVNLQLAIVASGTPPFLATMPAGPVFTATYSGTATNKQQQSKGKVAAAVIIPLLVIAALVAWAYIKYSRAKGRKQRKRFSQAIDKRMSTISTDWKSMFLPVRKPRYARAWHTVAVEGGQAGIGARGMFDLTGTEGPQMSQLRPGARTSNVGERVSRISFAADPRPSAESRRTRAFHTVMRTGGEEKAGKDKLLFEAQAQLPTPPSPTHQPKSSIVGIMPMQPMPANMMSPDEMLRAYAERRALGSPTIASPALPAPTANYNGNGMRTLYSPTTGPVSPESMYPTTPINRKSMAPTEYSRYDDEDAYVGTAE</sequence>
<keyword evidence="6" id="KW-0812">Transmembrane</keyword>
<dbReference type="SUPFAM" id="SSF56399">
    <property type="entry name" value="ADP-ribosylation"/>
    <property type="match status" value="1"/>
</dbReference>
<evidence type="ECO:0000256" key="2">
    <source>
        <dbReference type="ARBA" id="ARBA00022679"/>
    </source>
</evidence>